<name>A0A109IMP5_9ACTN</name>
<dbReference type="EMBL" id="LT607752">
    <property type="protein sequence ID" value="SCG74374.1"/>
    <property type="molecule type" value="Genomic_DNA"/>
</dbReference>
<sequence length="143" mass="16438">MKLRRSRRLPYDLRRVQAALGKLHRRPAAKLDLQQARQGLRELVKALAEDRDDAEITAEIDAYVDDLLAGWRSAAWRRHRAVLAELDRLQVPVAQVVDRIGTLDHDDEHQQRDMAGAVRNILDQIVDEDAPYRHPLPGRRTEG</sequence>
<reference evidence="2" key="1">
    <citation type="submission" date="2016-06" db="EMBL/GenBank/DDBJ databases">
        <authorList>
            <person name="Varghese N."/>
            <person name="Submissions Spin"/>
        </authorList>
    </citation>
    <scope>NUCLEOTIDE SEQUENCE [LARGE SCALE GENOMIC DNA]</scope>
    <source>
        <strain evidence="2">DSM 44983</strain>
    </source>
</reference>
<gene>
    <name evidence="1" type="ORF">GA0070623_3881</name>
</gene>
<keyword evidence="2" id="KW-1185">Reference proteome</keyword>
<dbReference type="RefSeq" id="WP_067304502.1">
    <property type="nucleotide sequence ID" value="NZ_LRMV01000024.1"/>
</dbReference>
<dbReference type="Proteomes" id="UP000198226">
    <property type="component" value="Chromosome I"/>
</dbReference>
<protein>
    <submittedName>
        <fullName evidence="1">Uncharacterized protein</fullName>
    </submittedName>
</protein>
<accession>A0A109IMP5</accession>
<evidence type="ECO:0000313" key="1">
    <source>
        <dbReference type="EMBL" id="SCG74374.1"/>
    </source>
</evidence>
<proteinExistence type="predicted"/>
<evidence type="ECO:0000313" key="2">
    <source>
        <dbReference type="Proteomes" id="UP000198226"/>
    </source>
</evidence>
<dbReference type="AlphaFoldDB" id="A0A109IMP5"/>
<organism evidence="1 2">
    <name type="scientific">Micromonospora rifamycinica</name>
    <dbReference type="NCBI Taxonomy" id="291594"/>
    <lineage>
        <taxon>Bacteria</taxon>
        <taxon>Bacillati</taxon>
        <taxon>Actinomycetota</taxon>
        <taxon>Actinomycetes</taxon>
        <taxon>Micromonosporales</taxon>
        <taxon>Micromonosporaceae</taxon>
        <taxon>Micromonospora</taxon>
    </lineage>
</organism>